<dbReference type="Proteomes" id="UP001341840">
    <property type="component" value="Unassembled WGS sequence"/>
</dbReference>
<gene>
    <name evidence="1" type="ORF">PIB30_062560</name>
</gene>
<dbReference type="EMBL" id="JASCZI010212031">
    <property type="protein sequence ID" value="MED6198066.1"/>
    <property type="molecule type" value="Genomic_DNA"/>
</dbReference>
<evidence type="ECO:0000313" key="1">
    <source>
        <dbReference type="EMBL" id="MED6198066.1"/>
    </source>
</evidence>
<reference evidence="1 2" key="1">
    <citation type="journal article" date="2023" name="Plants (Basel)">
        <title>Bridging the Gap: Combining Genomics and Transcriptomics Approaches to Understand Stylosanthes scabra, an Orphan Legume from the Brazilian Caatinga.</title>
        <authorList>
            <person name="Ferreira-Neto J.R.C."/>
            <person name="da Silva M.D."/>
            <person name="Binneck E."/>
            <person name="de Melo N.F."/>
            <person name="da Silva R.H."/>
            <person name="de Melo A.L.T.M."/>
            <person name="Pandolfi V."/>
            <person name="Bustamante F.O."/>
            <person name="Brasileiro-Vidal A.C."/>
            <person name="Benko-Iseppon A.M."/>
        </authorList>
    </citation>
    <scope>NUCLEOTIDE SEQUENCE [LARGE SCALE GENOMIC DNA]</scope>
    <source>
        <tissue evidence="1">Leaves</tissue>
    </source>
</reference>
<keyword evidence="2" id="KW-1185">Reference proteome</keyword>
<name>A0ABU6XJS0_9FABA</name>
<organism evidence="1 2">
    <name type="scientific">Stylosanthes scabra</name>
    <dbReference type="NCBI Taxonomy" id="79078"/>
    <lineage>
        <taxon>Eukaryota</taxon>
        <taxon>Viridiplantae</taxon>
        <taxon>Streptophyta</taxon>
        <taxon>Embryophyta</taxon>
        <taxon>Tracheophyta</taxon>
        <taxon>Spermatophyta</taxon>
        <taxon>Magnoliopsida</taxon>
        <taxon>eudicotyledons</taxon>
        <taxon>Gunneridae</taxon>
        <taxon>Pentapetalae</taxon>
        <taxon>rosids</taxon>
        <taxon>fabids</taxon>
        <taxon>Fabales</taxon>
        <taxon>Fabaceae</taxon>
        <taxon>Papilionoideae</taxon>
        <taxon>50 kb inversion clade</taxon>
        <taxon>dalbergioids sensu lato</taxon>
        <taxon>Dalbergieae</taxon>
        <taxon>Pterocarpus clade</taxon>
        <taxon>Stylosanthes</taxon>
    </lineage>
</organism>
<comment type="caution">
    <text evidence="1">The sequence shown here is derived from an EMBL/GenBank/DDBJ whole genome shotgun (WGS) entry which is preliminary data.</text>
</comment>
<protein>
    <submittedName>
        <fullName evidence="1">Uncharacterized protein</fullName>
    </submittedName>
</protein>
<proteinExistence type="predicted"/>
<sequence>MNKGPTPQTLSHSLLLRREERKKLEIGDGGGYYSPPLSGRHNFYTGAPIDASFAATRSYPLPLRFYTNFEGYSSLSISQESPPITTMKGAMGVRIGAWMLNGVKEPHLNMLSLEFSYSLRFVHIKFWGKMQGWWFCPACSRICDEVPMSFHRDGRRGPRCWRRKVAMRSDVMIRDNAGSSSERQAKQHIREAIQEIEGCDQSSKELSQNDSLAQVFRKEHPGHVRGVGTGPCPTQIINHGTQQTSYASHVDVEEYKKEIIELKADNAKEKRKR</sequence>
<accession>A0ABU6XJS0</accession>
<evidence type="ECO:0000313" key="2">
    <source>
        <dbReference type="Proteomes" id="UP001341840"/>
    </source>
</evidence>